<reference evidence="5" key="2">
    <citation type="submission" date="2020-09" db="EMBL/GenBank/DDBJ databases">
        <authorList>
            <person name="Sun Q."/>
            <person name="Zhou Y."/>
        </authorList>
    </citation>
    <scope>NUCLEOTIDE SEQUENCE</scope>
    <source>
        <strain evidence="5">CGMCC 1.15725</strain>
    </source>
</reference>
<evidence type="ECO:0000313" key="5">
    <source>
        <dbReference type="EMBL" id="GGF15635.1"/>
    </source>
</evidence>
<evidence type="ECO:0000256" key="1">
    <source>
        <dbReference type="ARBA" id="ARBA00022505"/>
    </source>
</evidence>
<dbReference type="SMART" id="SM01008">
    <property type="entry name" value="Ald_Xan_dh_C"/>
    <property type="match status" value="1"/>
</dbReference>
<comment type="caution">
    <text evidence="5">The sequence shown here is derived from an EMBL/GenBank/DDBJ whole genome shotgun (WGS) entry which is preliminary data.</text>
</comment>
<dbReference type="Gene3D" id="3.90.1170.50">
    <property type="entry name" value="Aldehyde oxidase/xanthine dehydrogenase, a/b hammerhead"/>
    <property type="match status" value="1"/>
</dbReference>
<dbReference type="Pfam" id="PF02738">
    <property type="entry name" value="MoCoBD_1"/>
    <property type="match status" value="1"/>
</dbReference>
<dbReference type="InterPro" id="IPR016208">
    <property type="entry name" value="Ald_Oxase/xanthine_DH-like"/>
</dbReference>
<keyword evidence="1" id="KW-0500">Molybdenum</keyword>
<evidence type="ECO:0000259" key="4">
    <source>
        <dbReference type="SMART" id="SM01008"/>
    </source>
</evidence>
<dbReference type="PANTHER" id="PTHR11908">
    <property type="entry name" value="XANTHINE DEHYDROGENASE"/>
    <property type="match status" value="1"/>
</dbReference>
<feature type="domain" description="Aldehyde oxidase/xanthine dehydrogenase a/b hammerhead" evidence="4">
    <location>
        <begin position="31"/>
        <end position="151"/>
    </location>
</feature>
<evidence type="ECO:0000256" key="2">
    <source>
        <dbReference type="ARBA" id="ARBA00023002"/>
    </source>
</evidence>
<gene>
    <name evidence="5" type="ORF">GCM10011611_21790</name>
</gene>
<sequence length="788" mass="83202">MAPDSDPMFSPTSLYGIGQPVARSEDPQLLRGAGRYTDDLNLTGQAYAVMVRSPHAHGRLRGIDAAEALAQPGVLAVYTGTDLAAAGYGGLKCPVTPPDRHGKPMLAPRRPALPTERIRFAGEAVAVVIAETALQAKDAAELVALDIEPLPAVTDARAACEPGAPLVHDDVPANVALDFHYGDTAAVDAAFAAAAHVTKLRLVNNRVVVNAMEPRAAIGHYRAEDDRWILHVGCQGVIGLRNALAADVLGVEPSRVQVLTGQVGGSFGMKAGVYPEYVAILHASRALGRPVKWTDERSGSFLSDNHGRGHEIEAELALDAQGRFLAVRLEGWGNSGAYPGLPLPITMNAVKNVVSVYRTPLVEVSTKNVFTNTTPIGPYRGAGRPEGNYYMERLIDTAAAEMGLDRLELRRRNHIAPDAMPYQAPSGMVYDSGEFGTLLDRALTLADWDGFEARRTASAAAGKLRGRGVGSYLEVNAPPSKEMGGIRFEEDGTVTMVTGTLDYGQGHAATFAQILVDHLGLPFDKIRLLQGDSDQLLVGGGTGGSRSTIASGTALIEAAEQVIEKGREAAAFVLEAATADIEFVDGGFGIVGTDRRIGLIELAREVRRFAAAGKLPPEVPAALDVAHVSDNPPSAFPNGCHVAEVEIDPETGVVEVAAYAMVNDFGTVINPLLVEGQLHGGVVQGIGQALLEHTVYDEQGQLLTGSFMDYAMPRALHAPPFRFASHPVPAKTNRLGAKGCGEAGCAGALPAVMNALVDALQPHGVRHIDMPATPERVWQAIHGQPAAE</sequence>
<dbReference type="AlphaFoldDB" id="A0A8J2YTF9"/>
<reference evidence="5" key="1">
    <citation type="journal article" date="2014" name="Int. J. Syst. Evol. Microbiol.">
        <title>Complete genome sequence of Corynebacterium casei LMG S-19264T (=DSM 44701T), isolated from a smear-ripened cheese.</title>
        <authorList>
            <consortium name="US DOE Joint Genome Institute (JGI-PGF)"/>
            <person name="Walter F."/>
            <person name="Albersmeier A."/>
            <person name="Kalinowski J."/>
            <person name="Ruckert C."/>
        </authorList>
    </citation>
    <scope>NUCLEOTIDE SEQUENCE</scope>
    <source>
        <strain evidence="5">CGMCC 1.15725</strain>
    </source>
</reference>
<evidence type="ECO:0000256" key="3">
    <source>
        <dbReference type="SAM" id="MobiDB-lite"/>
    </source>
</evidence>
<dbReference type="GO" id="GO:0005506">
    <property type="term" value="F:iron ion binding"/>
    <property type="evidence" value="ECO:0007669"/>
    <property type="project" value="InterPro"/>
</dbReference>
<dbReference type="RefSeq" id="WP_189045542.1">
    <property type="nucleotide sequence ID" value="NZ_BMJQ01000005.1"/>
</dbReference>
<accession>A0A8J2YTF9</accession>
<dbReference type="EMBL" id="BMJQ01000005">
    <property type="protein sequence ID" value="GGF15635.1"/>
    <property type="molecule type" value="Genomic_DNA"/>
</dbReference>
<dbReference type="InterPro" id="IPR000674">
    <property type="entry name" value="Ald_Oxase/Xan_DH_a/b"/>
</dbReference>
<keyword evidence="6" id="KW-1185">Reference proteome</keyword>
<dbReference type="Pfam" id="PF01315">
    <property type="entry name" value="Ald_Xan_dh_C"/>
    <property type="match status" value="1"/>
</dbReference>
<name>A0A8J2YTF9_9PROT</name>
<dbReference type="Proteomes" id="UP000646365">
    <property type="component" value="Unassembled WGS sequence"/>
</dbReference>
<feature type="region of interest" description="Disordered" evidence="3">
    <location>
        <begin position="1"/>
        <end position="21"/>
    </location>
</feature>
<dbReference type="InterPro" id="IPR046867">
    <property type="entry name" value="AldOxase/xan_DH_MoCoBD2"/>
</dbReference>
<protein>
    <submittedName>
        <fullName evidence="5">Carbon monoxide dehydrogenase</fullName>
    </submittedName>
</protein>
<dbReference type="SUPFAM" id="SSF54665">
    <property type="entry name" value="CO dehydrogenase molybdoprotein N-domain-like"/>
    <property type="match status" value="1"/>
</dbReference>
<dbReference type="PANTHER" id="PTHR11908:SF132">
    <property type="entry name" value="ALDEHYDE OXIDASE 1-RELATED"/>
    <property type="match status" value="1"/>
</dbReference>
<dbReference type="InterPro" id="IPR037165">
    <property type="entry name" value="AldOxase/xan_DH_Mopterin-bd_sf"/>
</dbReference>
<proteinExistence type="predicted"/>
<dbReference type="Pfam" id="PF20256">
    <property type="entry name" value="MoCoBD_2"/>
    <property type="match status" value="1"/>
</dbReference>
<keyword evidence="2" id="KW-0560">Oxidoreductase</keyword>
<dbReference type="Gene3D" id="3.30.365.10">
    <property type="entry name" value="Aldehyde oxidase/xanthine dehydrogenase, molybdopterin binding domain"/>
    <property type="match status" value="4"/>
</dbReference>
<organism evidence="5 6">
    <name type="scientific">Aliidongia dinghuensis</name>
    <dbReference type="NCBI Taxonomy" id="1867774"/>
    <lineage>
        <taxon>Bacteria</taxon>
        <taxon>Pseudomonadati</taxon>
        <taxon>Pseudomonadota</taxon>
        <taxon>Alphaproteobacteria</taxon>
        <taxon>Rhodospirillales</taxon>
        <taxon>Dongiaceae</taxon>
        <taxon>Aliidongia</taxon>
    </lineage>
</organism>
<dbReference type="GO" id="GO:0016491">
    <property type="term" value="F:oxidoreductase activity"/>
    <property type="evidence" value="ECO:0007669"/>
    <property type="project" value="UniProtKB-KW"/>
</dbReference>
<dbReference type="SUPFAM" id="SSF56003">
    <property type="entry name" value="Molybdenum cofactor-binding domain"/>
    <property type="match status" value="1"/>
</dbReference>
<dbReference type="InterPro" id="IPR036856">
    <property type="entry name" value="Ald_Oxase/Xan_DH_a/b_sf"/>
</dbReference>
<dbReference type="InterPro" id="IPR008274">
    <property type="entry name" value="AldOxase/xan_DH_MoCoBD1"/>
</dbReference>
<evidence type="ECO:0000313" key="6">
    <source>
        <dbReference type="Proteomes" id="UP000646365"/>
    </source>
</evidence>